<evidence type="ECO:0000313" key="3">
    <source>
        <dbReference type="Proteomes" id="UP000017246"/>
    </source>
</evidence>
<dbReference type="STRING" id="6211.A0A068YBH3"/>
<dbReference type="GO" id="GO:0006412">
    <property type="term" value="P:translation"/>
    <property type="evidence" value="ECO:0007669"/>
    <property type="project" value="InterPro"/>
</dbReference>
<feature type="region of interest" description="Disordered" evidence="1">
    <location>
        <begin position="92"/>
        <end position="112"/>
    </location>
</feature>
<dbReference type="Proteomes" id="UP000017246">
    <property type="component" value="Unassembled WGS sequence"/>
</dbReference>
<reference evidence="2" key="2">
    <citation type="submission" date="2015-11" db="EMBL/GenBank/DDBJ databases">
        <authorList>
            <person name="Zhang Y."/>
            <person name="Guo Z."/>
        </authorList>
    </citation>
    <scope>NUCLEOTIDE SEQUENCE</scope>
</reference>
<dbReference type="EMBL" id="LN902843">
    <property type="protein sequence ID" value="CDS39549.1"/>
    <property type="molecule type" value="Genomic_DNA"/>
</dbReference>
<dbReference type="Gene3D" id="3.30.70.60">
    <property type="match status" value="1"/>
</dbReference>
<dbReference type="GO" id="GO:0019843">
    <property type="term" value="F:rRNA binding"/>
    <property type="evidence" value="ECO:0007669"/>
    <property type="project" value="InterPro"/>
</dbReference>
<dbReference type="GO" id="GO:0003735">
    <property type="term" value="F:structural constituent of ribosome"/>
    <property type="evidence" value="ECO:0007669"/>
    <property type="project" value="InterPro"/>
</dbReference>
<dbReference type="InterPro" id="IPR014717">
    <property type="entry name" value="Transl_elong_EF1B/ribsomal_bS6"/>
</dbReference>
<dbReference type="InterPro" id="IPR035980">
    <property type="entry name" value="Ribosomal_bS6_sf"/>
</dbReference>
<evidence type="ECO:0000313" key="2">
    <source>
        <dbReference type="EMBL" id="CDS39549.1"/>
    </source>
</evidence>
<keyword evidence="3" id="KW-1185">Reference proteome</keyword>
<dbReference type="GO" id="GO:0005840">
    <property type="term" value="C:ribosome"/>
    <property type="evidence" value="ECO:0007669"/>
    <property type="project" value="InterPro"/>
</dbReference>
<proteinExistence type="predicted"/>
<evidence type="ECO:0000256" key="1">
    <source>
        <dbReference type="SAM" id="MobiDB-lite"/>
    </source>
</evidence>
<reference evidence="2" key="1">
    <citation type="journal article" date="2013" name="Nature">
        <title>The genomes of four tapeworm species reveal adaptations to parasitism.</title>
        <authorList>
            <person name="Tsai I.J."/>
            <person name="Zarowiecki M."/>
            <person name="Holroyd N."/>
            <person name="Garciarrubio A."/>
            <person name="Sanchez-Flores A."/>
            <person name="Brooks K.L."/>
            <person name="Tracey A."/>
            <person name="Bobes R.J."/>
            <person name="Fragoso G."/>
            <person name="Sciutto E."/>
            <person name="Aslett M."/>
            <person name="Beasley H."/>
            <person name="Bennett H.M."/>
            <person name="Cai J."/>
            <person name="Camicia F."/>
            <person name="Clark R."/>
            <person name="Cucher M."/>
            <person name="De Silva N."/>
            <person name="Day T.A."/>
            <person name="Deplazes P."/>
            <person name="Estrada K."/>
            <person name="Fernandez C."/>
            <person name="Holland P.W."/>
            <person name="Hou J."/>
            <person name="Hu S."/>
            <person name="Huckvale T."/>
            <person name="Hung S.S."/>
            <person name="Kamenetzky L."/>
            <person name="Keane J.A."/>
            <person name="Kiss F."/>
            <person name="Koziol U."/>
            <person name="Lambert O."/>
            <person name="Liu K."/>
            <person name="Luo X."/>
            <person name="Luo Y."/>
            <person name="Macchiaroli N."/>
            <person name="Nichol S."/>
            <person name="Paps J."/>
            <person name="Parkinson J."/>
            <person name="Pouchkina-Stantcheva N."/>
            <person name="Riddiford N."/>
            <person name="Rosenzvit M."/>
            <person name="Salinas G."/>
            <person name="Wasmuth J.D."/>
            <person name="Zamanian M."/>
            <person name="Zheng Y."/>
            <person name="Cai X."/>
            <person name="Soberon X."/>
            <person name="Olson P.D."/>
            <person name="Laclette J.P."/>
            <person name="Brehm K."/>
            <person name="Berriman M."/>
            <person name="Garciarrubio A."/>
            <person name="Bobes R.J."/>
            <person name="Fragoso G."/>
            <person name="Sanchez-Flores A."/>
            <person name="Estrada K."/>
            <person name="Cevallos M.A."/>
            <person name="Morett E."/>
            <person name="Gonzalez V."/>
            <person name="Portillo T."/>
            <person name="Ochoa-Leyva A."/>
            <person name="Jose M.V."/>
            <person name="Sciutto E."/>
            <person name="Landa A."/>
            <person name="Jimenez L."/>
            <person name="Valdes V."/>
            <person name="Carrero J.C."/>
            <person name="Larralde C."/>
            <person name="Morales-Montor J."/>
            <person name="Limon-Lason J."/>
            <person name="Soberon X."/>
            <person name="Laclette J.P."/>
        </authorList>
    </citation>
    <scope>NUCLEOTIDE SEQUENCE [LARGE SCALE GENOMIC DNA]</scope>
</reference>
<dbReference type="SUPFAM" id="SSF54995">
    <property type="entry name" value="Ribosomal protein S6"/>
    <property type="match status" value="1"/>
</dbReference>
<gene>
    <name evidence="2" type="ORF">EmuJ_000708000</name>
</gene>
<organism evidence="2 3">
    <name type="scientific">Echinococcus multilocularis</name>
    <name type="common">Fox tapeworm</name>
    <dbReference type="NCBI Taxonomy" id="6211"/>
    <lineage>
        <taxon>Eukaryota</taxon>
        <taxon>Metazoa</taxon>
        <taxon>Spiralia</taxon>
        <taxon>Lophotrochozoa</taxon>
        <taxon>Platyhelminthes</taxon>
        <taxon>Cestoda</taxon>
        <taxon>Eucestoda</taxon>
        <taxon>Cyclophyllidea</taxon>
        <taxon>Taeniidae</taxon>
        <taxon>Echinococcus</taxon>
    </lineage>
</organism>
<sequence>MARYEMPIIIKALGNEGVKAALKRHIFRLLDNDQVIFDVKNLGLKRLPQVYRAGGEKQRYPKKTTGSLSATRAKLMMGGAPRVRLQMLPYASSARSGTQTTRRQQRLDTGSALSRAYSVPHARGEAHPSPPLWHHHPLFMLNTRTWTAFPTLGLC</sequence>
<dbReference type="AlphaFoldDB" id="A0A068YBH3"/>
<protein>
    <submittedName>
        <fullName evidence="2">Cysteine rich secretory protein LCCL</fullName>
    </submittedName>
</protein>
<name>A0A068YBH3_ECHMU</name>
<accession>A0A068YBH3</accession>
<dbReference type="OrthoDB" id="268530at2759"/>